<reference evidence="9 10" key="1">
    <citation type="journal article" date="2019" name="Philos. Trans. R. Soc. Lond., B, Biol. Sci.">
        <title>Ant behaviour and brain gene expression of defending hosts depend on the ecological success of the intruding social parasite.</title>
        <authorList>
            <person name="Kaur R."/>
            <person name="Stoldt M."/>
            <person name="Jongepier E."/>
            <person name="Feldmeyer B."/>
            <person name="Menzel F."/>
            <person name="Bornberg-Bauer E."/>
            <person name="Foitzik S."/>
        </authorList>
    </citation>
    <scope>NUCLEOTIDE SEQUENCE [LARGE SCALE GENOMIC DNA]</scope>
    <source>
        <tissue evidence="9">Whole body</tissue>
    </source>
</reference>
<evidence type="ECO:0000256" key="7">
    <source>
        <dbReference type="SAM" id="MobiDB-lite"/>
    </source>
</evidence>
<dbReference type="GO" id="GO:0006412">
    <property type="term" value="P:translation"/>
    <property type="evidence" value="ECO:0007669"/>
    <property type="project" value="InterPro"/>
</dbReference>
<dbReference type="GO" id="GO:0003735">
    <property type="term" value="F:structural constituent of ribosome"/>
    <property type="evidence" value="ECO:0007669"/>
    <property type="project" value="InterPro"/>
</dbReference>
<dbReference type="InterPro" id="IPR024586">
    <property type="entry name" value="DnaJ-like_C11_C"/>
</dbReference>
<keyword evidence="2" id="KW-0689">Ribosomal protein</keyword>
<dbReference type="SMART" id="SM00271">
    <property type="entry name" value="DnaJ"/>
    <property type="match status" value="1"/>
</dbReference>
<protein>
    <recommendedName>
        <fullName evidence="5">Small ribosomal subunit protein eS7</fullName>
    </recommendedName>
    <alternativeName>
        <fullName evidence="6">40S ribosomal protein S7</fullName>
    </alternativeName>
</protein>
<keyword evidence="3" id="KW-0143">Chaperone</keyword>
<accession>A0A4S2L8V7</accession>
<feature type="non-terminal residue" evidence="9">
    <location>
        <position position="798"/>
    </location>
</feature>
<dbReference type="InterPro" id="IPR000554">
    <property type="entry name" value="Ribosomal_eS7"/>
</dbReference>
<comment type="similarity">
    <text evidence="1">Belongs to the eukaryotic ribosomal protein eS7 family.</text>
</comment>
<evidence type="ECO:0000256" key="4">
    <source>
        <dbReference type="ARBA" id="ARBA00023274"/>
    </source>
</evidence>
<dbReference type="Pfam" id="PF00226">
    <property type="entry name" value="DnaJ"/>
    <property type="match status" value="1"/>
</dbReference>
<dbReference type="STRING" id="300112.A0A4S2L8V7"/>
<dbReference type="SUPFAM" id="SSF46565">
    <property type="entry name" value="Chaperone J-domain"/>
    <property type="match status" value="1"/>
</dbReference>
<sequence length="798" mass="90482">MTRTEIKAARETGRPRPRDHRRPDGAAAKFTVFKMDDESDQETTIEDDYYTFLNIARNASPEDISNAYRRLSRLYHPDKHTDPTLKKEAEILFNRTKKAYEETEGWEIVQRTKTPQEIREEYERLAREREERRLQQHTNPKGTVTVNINATDLFSKYDEDYNDGSGLFSCIEVSGMSFAQSIEAPLTLRDTVTMSGQLGTQNGTGSGSINVSAKRLISSKGWVEVEVGAGNGPTFSLKAFRTLTKRLFCDGATILQFTSHGVKAGYVGTLAMQLDKHTVGYLTYRAGIQDAMSTMIVRDTSRSYTAFSVHFGLIHSFVSLNYTYKMEEKQLKLRGSVKAGTFGAFLEYGAEKKVSKHSSVSAAVRIGVPTGVTLKLRLSRASQAYTFPIHLCDEILPAPVFYATVAPIITWTVIKKLIIDPVVKERTEREKEKQRELNKSRMMEKQREAKAATELMKETVSRIRAEEESKKGLIITKALYGRFVYPQQDRAATEESGHRDEMIDVTIPLQCLVKDSKLILHKASKSQLPGFYDPCVGDDKQLLVQYLFHTQTHECIIQDDAPLRIPVSSHKVFPAPEAEWSRTRTSCPLILASLSCRGQVDKMFTANAKIIKSGGSEPDQFEAGISNALLELEMNSDLKSHLRELYITKAKELETNNKKSIIIYVPMPKLKAFQKIQTRLVRELEKKFSGKHVMFVGERKILPKPTRKTRTKNKQKRPRSRTLTAVYDALLEDIVYPVEIVGKRIRVKLDGSHVTKVHLDKNEQTNIEHKVDTFASVYKQLTGRDVTFEFPESYISCV</sequence>
<dbReference type="GO" id="GO:0042407">
    <property type="term" value="P:cristae formation"/>
    <property type="evidence" value="ECO:0007669"/>
    <property type="project" value="TreeGrafter"/>
</dbReference>
<keyword evidence="10" id="KW-1185">Reference proteome</keyword>
<gene>
    <name evidence="9" type="ORF">DBV15_02848</name>
</gene>
<organism evidence="9 10">
    <name type="scientific">Temnothorax longispinosus</name>
    <dbReference type="NCBI Taxonomy" id="300112"/>
    <lineage>
        <taxon>Eukaryota</taxon>
        <taxon>Metazoa</taxon>
        <taxon>Ecdysozoa</taxon>
        <taxon>Arthropoda</taxon>
        <taxon>Hexapoda</taxon>
        <taxon>Insecta</taxon>
        <taxon>Pterygota</taxon>
        <taxon>Neoptera</taxon>
        <taxon>Endopterygota</taxon>
        <taxon>Hymenoptera</taxon>
        <taxon>Apocrita</taxon>
        <taxon>Aculeata</taxon>
        <taxon>Formicoidea</taxon>
        <taxon>Formicidae</taxon>
        <taxon>Myrmicinae</taxon>
        <taxon>Temnothorax</taxon>
    </lineage>
</organism>
<evidence type="ECO:0000313" key="10">
    <source>
        <dbReference type="Proteomes" id="UP000310200"/>
    </source>
</evidence>
<dbReference type="Proteomes" id="UP000310200">
    <property type="component" value="Unassembled WGS sequence"/>
</dbReference>
<dbReference type="Gene3D" id="1.10.287.110">
    <property type="entry name" value="DnaJ domain"/>
    <property type="match status" value="1"/>
</dbReference>
<dbReference type="Pfam" id="PF01251">
    <property type="entry name" value="Ribosomal_S7e"/>
    <property type="match status" value="1"/>
</dbReference>
<evidence type="ECO:0000256" key="6">
    <source>
        <dbReference type="ARBA" id="ARBA00035404"/>
    </source>
</evidence>
<dbReference type="GO" id="GO:0005840">
    <property type="term" value="C:ribosome"/>
    <property type="evidence" value="ECO:0007669"/>
    <property type="project" value="UniProtKB-KW"/>
</dbReference>
<dbReference type="EMBL" id="QBLH01000272">
    <property type="protein sequence ID" value="TGZ56797.1"/>
    <property type="molecule type" value="Genomic_DNA"/>
</dbReference>
<dbReference type="AlphaFoldDB" id="A0A4S2L8V7"/>
<evidence type="ECO:0000256" key="2">
    <source>
        <dbReference type="ARBA" id="ARBA00022980"/>
    </source>
</evidence>
<dbReference type="GO" id="GO:1990904">
    <property type="term" value="C:ribonucleoprotein complex"/>
    <property type="evidence" value="ECO:0007669"/>
    <property type="project" value="UniProtKB-KW"/>
</dbReference>
<dbReference type="InterPro" id="IPR055225">
    <property type="entry name" value="DNAJC11-like_beta-barrel"/>
</dbReference>
<dbReference type="InterPro" id="IPR047861">
    <property type="entry name" value="Ribosomal_eS7_CS"/>
</dbReference>
<keyword evidence="4" id="KW-0687">Ribonucleoprotein</keyword>
<dbReference type="PANTHER" id="PTHR44157">
    <property type="entry name" value="DNAJ HOMOLOG SUBFAMILY C MEMBER 11"/>
    <property type="match status" value="1"/>
</dbReference>
<dbReference type="PROSITE" id="PS50076">
    <property type="entry name" value="DNAJ_2"/>
    <property type="match status" value="1"/>
</dbReference>
<evidence type="ECO:0000256" key="5">
    <source>
        <dbReference type="ARBA" id="ARBA00035279"/>
    </source>
</evidence>
<comment type="caution">
    <text evidence="9">The sequence shown here is derived from an EMBL/GenBank/DDBJ whole genome shotgun (WGS) entry which is preliminary data.</text>
</comment>
<evidence type="ECO:0000256" key="1">
    <source>
        <dbReference type="ARBA" id="ARBA00007820"/>
    </source>
</evidence>
<dbReference type="InterPro" id="IPR052243">
    <property type="entry name" value="Mito_inner_membrane_organizer"/>
</dbReference>
<name>A0A4S2L8V7_9HYME</name>
<proteinExistence type="inferred from homology"/>
<dbReference type="Pfam" id="PF22774">
    <property type="entry name" value="DNAJC11_beta-barrel"/>
    <property type="match status" value="1"/>
</dbReference>
<evidence type="ECO:0000259" key="8">
    <source>
        <dbReference type="PROSITE" id="PS50076"/>
    </source>
</evidence>
<evidence type="ECO:0000313" key="9">
    <source>
        <dbReference type="EMBL" id="TGZ56797.1"/>
    </source>
</evidence>
<dbReference type="InterPro" id="IPR001623">
    <property type="entry name" value="DnaJ_domain"/>
</dbReference>
<dbReference type="PROSITE" id="PS00948">
    <property type="entry name" value="RIBOSOMAL_S7E"/>
    <property type="match status" value="1"/>
</dbReference>
<dbReference type="Pfam" id="PF11875">
    <property type="entry name" value="DnaJ-like_C11_C"/>
    <property type="match status" value="1"/>
</dbReference>
<feature type="compositionally biased region" description="Basic and acidic residues" evidence="7">
    <location>
        <begin position="1"/>
        <end position="24"/>
    </location>
</feature>
<feature type="region of interest" description="Disordered" evidence="7">
    <location>
        <begin position="1"/>
        <end position="27"/>
    </location>
</feature>
<feature type="domain" description="J" evidence="8">
    <location>
        <begin position="48"/>
        <end position="126"/>
    </location>
</feature>
<evidence type="ECO:0000256" key="3">
    <source>
        <dbReference type="ARBA" id="ARBA00023186"/>
    </source>
</evidence>
<dbReference type="PANTHER" id="PTHR44157:SF1">
    <property type="entry name" value="DNAJ HOMOLOG SUBFAMILY C MEMBER 11"/>
    <property type="match status" value="1"/>
</dbReference>
<dbReference type="PRINTS" id="PR00625">
    <property type="entry name" value="JDOMAIN"/>
</dbReference>
<dbReference type="InterPro" id="IPR036869">
    <property type="entry name" value="J_dom_sf"/>
</dbReference>
<dbReference type="GO" id="GO:0005739">
    <property type="term" value="C:mitochondrion"/>
    <property type="evidence" value="ECO:0007669"/>
    <property type="project" value="GOC"/>
</dbReference>
<dbReference type="CDD" id="cd06257">
    <property type="entry name" value="DnaJ"/>
    <property type="match status" value="1"/>
</dbReference>